<evidence type="ECO:0000259" key="11">
    <source>
        <dbReference type="PROSITE" id="PS50975"/>
    </source>
</evidence>
<dbReference type="GO" id="GO:0003989">
    <property type="term" value="F:acetyl-CoA carboxylase activity"/>
    <property type="evidence" value="ECO:0007669"/>
    <property type="project" value="UniProtKB-EC"/>
</dbReference>
<dbReference type="SMART" id="SM00878">
    <property type="entry name" value="Biotin_carb_C"/>
    <property type="match status" value="1"/>
</dbReference>
<evidence type="ECO:0000259" key="14">
    <source>
        <dbReference type="PROSITE" id="PS50989"/>
    </source>
</evidence>
<feature type="domain" description="Lipoyl-binding" evidence="10">
    <location>
        <begin position="476"/>
        <end position="554"/>
    </location>
</feature>
<dbReference type="InterPro" id="IPR005482">
    <property type="entry name" value="Biotin_COase_C"/>
</dbReference>
<comment type="caution">
    <text evidence="15">The sequence shown here is derived from an EMBL/GenBank/DDBJ whole genome shotgun (WGS) entry which is preliminary data.</text>
</comment>
<dbReference type="Gene3D" id="3.90.226.10">
    <property type="entry name" value="2-enoyl-CoA Hydratase, Chain A, domain 1"/>
    <property type="match status" value="2"/>
</dbReference>
<dbReference type="SUPFAM" id="SSF56059">
    <property type="entry name" value="Glutathione synthetase ATP-binding domain-like"/>
    <property type="match status" value="1"/>
</dbReference>
<evidence type="ECO:0000313" key="15">
    <source>
        <dbReference type="EMBL" id="GHD64054.1"/>
    </source>
</evidence>
<dbReference type="EC" id="6.4.1.2" evidence="3"/>
<gene>
    <name evidence="15" type="ORF">GCM10017083_55270</name>
</gene>
<dbReference type="InterPro" id="IPR000089">
    <property type="entry name" value="Biotin_lipoyl"/>
</dbReference>
<dbReference type="InterPro" id="IPR005479">
    <property type="entry name" value="CPAse_ATP-bd"/>
</dbReference>
<dbReference type="PROSITE" id="PS00867">
    <property type="entry name" value="CPSASE_2"/>
    <property type="match status" value="1"/>
</dbReference>
<evidence type="ECO:0000256" key="3">
    <source>
        <dbReference type="ARBA" id="ARBA00013058"/>
    </source>
</evidence>
<dbReference type="Gene3D" id="3.30.470.20">
    <property type="entry name" value="ATP-grasp fold, B domain"/>
    <property type="match status" value="1"/>
</dbReference>
<evidence type="ECO:0000259" key="13">
    <source>
        <dbReference type="PROSITE" id="PS50980"/>
    </source>
</evidence>
<keyword evidence="7" id="KW-0092">Biotin</keyword>
<dbReference type="RefSeq" id="WP_189995885.1">
    <property type="nucleotide sequence ID" value="NZ_BMZS01000018.1"/>
</dbReference>
<dbReference type="InterPro" id="IPR016185">
    <property type="entry name" value="PreATP-grasp_dom_sf"/>
</dbReference>
<evidence type="ECO:0000256" key="8">
    <source>
        <dbReference type="ARBA" id="ARBA00023268"/>
    </source>
</evidence>
<dbReference type="SUPFAM" id="SSF52096">
    <property type="entry name" value="ClpP/crotonase"/>
    <property type="match status" value="2"/>
</dbReference>
<dbReference type="InterPro" id="IPR005481">
    <property type="entry name" value="BC-like_N"/>
</dbReference>
<evidence type="ECO:0000256" key="2">
    <source>
        <dbReference type="ARBA" id="ARBA00004956"/>
    </source>
</evidence>
<dbReference type="InterPro" id="IPR011763">
    <property type="entry name" value="COA_CT_C"/>
</dbReference>
<dbReference type="InterPro" id="IPR029045">
    <property type="entry name" value="ClpP/crotonase-like_dom_sf"/>
</dbReference>
<dbReference type="Pfam" id="PF01039">
    <property type="entry name" value="Carboxyl_trans"/>
    <property type="match status" value="1"/>
</dbReference>
<dbReference type="Gene3D" id="2.40.50.100">
    <property type="match status" value="1"/>
</dbReference>
<dbReference type="Pfam" id="PF02785">
    <property type="entry name" value="Biotin_carb_C"/>
    <property type="match status" value="1"/>
</dbReference>
<feature type="domain" description="ATP-grasp" evidence="11">
    <location>
        <begin position="121"/>
        <end position="320"/>
    </location>
</feature>
<dbReference type="InterPro" id="IPR011762">
    <property type="entry name" value="COA_CT_N"/>
</dbReference>
<evidence type="ECO:0000256" key="4">
    <source>
        <dbReference type="ARBA" id="ARBA00022598"/>
    </source>
</evidence>
<dbReference type="AlphaFoldDB" id="A0A918XXW2"/>
<dbReference type="Pfam" id="PF00289">
    <property type="entry name" value="Biotin_carb_N"/>
    <property type="match status" value="1"/>
</dbReference>
<proteinExistence type="predicted"/>
<keyword evidence="4" id="KW-0436">Ligase</keyword>
<dbReference type="Pfam" id="PF02786">
    <property type="entry name" value="CPSase_L_D2"/>
    <property type="match status" value="1"/>
</dbReference>
<dbReference type="PROSITE" id="PS50968">
    <property type="entry name" value="BIOTINYL_LIPOYL"/>
    <property type="match status" value="1"/>
</dbReference>
<organism evidence="15 16">
    <name type="scientific">Thalassobaculum fulvum</name>
    <dbReference type="NCBI Taxonomy" id="1633335"/>
    <lineage>
        <taxon>Bacteria</taxon>
        <taxon>Pseudomonadati</taxon>
        <taxon>Pseudomonadota</taxon>
        <taxon>Alphaproteobacteria</taxon>
        <taxon>Rhodospirillales</taxon>
        <taxon>Thalassobaculaceae</taxon>
        <taxon>Thalassobaculum</taxon>
    </lineage>
</organism>
<dbReference type="InterPro" id="IPR034733">
    <property type="entry name" value="AcCoA_carboxyl_beta"/>
</dbReference>
<dbReference type="PROSITE" id="PS50980">
    <property type="entry name" value="COA_CT_NTER"/>
    <property type="match status" value="1"/>
</dbReference>
<feature type="domain" description="CoA carboxyltransferase C-terminal" evidence="14">
    <location>
        <begin position="834"/>
        <end position="1078"/>
    </location>
</feature>
<evidence type="ECO:0000256" key="6">
    <source>
        <dbReference type="ARBA" id="ARBA00022840"/>
    </source>
</evidence>
<dbReference type="PANTHER" id="PTHR48095">
    <property type="entry name" value="PYRUVATE CARBOXYLASE SUBUNIT A"/>
    <property type="match status" value="1"/>
</dbReference>
<dbReference type="Pfam" id="PF00364">
    <property type="entry name" value="Biotin_lipoyl"/>
    <property type="match status" value="1"/>
</dbReference>
<evidence type="ECO:0000256" key="1">
    <source>
        <dbReference type="ARBA" id="ARBA00001953"/>
    </source>
</evidence>
<dbReference type="PANTHER" id="PTHR48095:SF5">
    <property type="entry name" value="BLL7292 PROTEIN"/>
    <property type="match status" value="1"/>
</dbReference>
<dbReference type="InterPro" id="IPR011764">
    <property type="entry name" value="Biotin_carboxylation_dom"/>
</dbReference>
<keyword evidence="15" id="KW-0670">Pyruvate</keyword>
<keyword evidence="16" id="KW-1185">Reference proteome</keyword>
<dbReference type="InterPro" id="IPR011054">
    <property type="entry name" value="Rudment_hybrid_motif"/>
</dbReference>
<dbReference type="PROSITE" id="PS50979">
    <property type="entry name" value="BC"/>
    <property type="match status" value="1"/>
</dbReference>
<protein>
    <recommendedName>
        <fullName evidence="3">acetyl-CoA carboxylase</fullName>
        <ecNumber evidence="3">6.4.1.2</ecNumber>
    </recommendedName>
</protein>
<dbReference type="GO" id="GO:0046872">
    <property type="term" value="F:metal ion binding"/>
    <property type="evidence" value="ECO:0007669"/>
    <property type="project" value="InterPro"/>
</dbReference>
<evidence type="ECO:0000256" key="7">
    <source>
        <dbReference type="ARBA" id="ARBA00023267"/>
    </source>
</evidence>
<accession>A0A918XXW2</accession>
<sequence length="1088" mass="113920">MNGIRRLLVANRGEIALRIIRTAADAGIESVAIHPEDDDAALHVLRADRAEKLPGRGARAYLDIAAVVEAARRAGCDAVHPGYGFLSENPAFAGAVEAAGLRFVGPAPRSLALYGDKLLARALAVRCGVPVLPGTPVPVDAAAAASFLAGLPDGASMVIKAVAGGGGRGMRVVHQAAEVAAAVEAARREAAAAFGVAEIYAERFIGAARHVEVQVLGDGRGGVATLGERDCTLQRRHQKLIEVAPAPFLSDDLRRRLAGYAAAMAEAGAYRSLGTFEFLLDTATGEVFFIEANPRIQVEHTVTEAIWDVDLVAQQLRIAGGARLADLDLPDRPRGTAIQARVNMERIEADGTIVPAGGTLSAYDPPAGPGIRVDGFGYAGYRTSSAYDSLLAKVIARGTDWPAALARTGRALAEFRIAGCDTNLEWLRALLAQPELRDYAVSTRFIEGRYPILAETAQGLSRPAFGATASGPAEQASTTAVPAGEQAVGAPMQATVVALQVAEGEPVARGQVVAVLEAMKMEHTVEAPVAGRVGTLLAEPGRTLLAGEPILSIELGDGPEAAAVVEAEIDLDAIRPDLQEVFDRRDLGRDAARPEAVAKRHARGQRTARENLASLVDDGSFNEYGEFAVAAQSRRRDPDDLIRNTSGDGILTGTGRVNGALFGEAAARCAFAIGDYTVLAGTQGQRHHRKLDRIFTLAGKHEIPLVLLAEGGGGRPGDTDRVTVSGLDGPSFAAFAALSGKVPVVGVVAGRCFAGNAALLGCCDVIIATEDSNIGMAGPAMIEGGGLGVYRPEDIGPIDVQAANGVVDVRVRDEAEACAVAKKYLGYFQGPLADWTAPDQRLLRRVVPENRLRVYEIRDVIGTMADDGSVLELRAGWAPGMVTALIRIEGRPFGLIANNPKHLGGAIDADAADKASRFMQLCEAHGLPLISLCDTPGFMVGPEAEKTALVRHVCRMFVTGAALTVPLFAVVLRKGYGLGAMAMVAGGFKEAAMTVSWPSGEFGGMGLEGAVHLGYRKELEAAGGPAEKQALFDRLLADLYAQGKAVAYASATEIDAVIDPMETRGHIMRAAGVVPVRHGAGRGFVDAW</sequence>
<feature type="domain" description="CoA carboxyltransferase N-terminal" evidence="13">
    <location>
        <begin position="571"/>
        <end position="840"/>
    </location>
</feature>
<feature type="domain" description="Biotin carboxylation" evidence="12">
    <location>
        <begin position="3"/>
        <end position="451"/>
    </location>
</feature>
<dbReference type="PROSITE" id="PS00188">
    <property type="entry name" value="BIOTIN"/>
    <property type="match status" value="1"/>
</dbReference>
<comment type="cofactor">
    <cofactor evidence="1">
        <name>biotin</name>
        <dbReference type="ChEBI" id="CHEBI:57586"/>
    </cofactor>
</comment>
<dbReference type="SUPFAM" id="SSF52440">
    <property type="entry name" value="PreATP-grasp domain"/>
    <property type="match status" value="1"/>
</dbReference>
<dbReference type="InterPro" id="IPR011053">
    <property type="entry name" value="Single_hybrid_motif"/>
</dbReference>
<evidence type="ECO:0000313" key="16">
    <source>
        <dbReference type="Proteomes" id="UP000630353"/>
    </source>
</evidence>
<dbReference type="PROSITE" id="PS50989">
    <property type="entry name" value="COA_CT_CTER"/>
    <property type="match status" value="1"/>
</dbReference>
<evidence type="ECO:0000256" key="5">
    <source>
        <dbReference type="ARBA" id="ARBA00022741"/>
    </source>
</evidence>
<keyword evidence="6 9" id="KW-0067">ATP-binding</keyword>
<evidence type="ECO:0000259" key="12">
    <source>
        <dbReference type="PROSITE" id="PS50979"/>
    </source>
</evidence>
<evidence type="ECO:0000259" key="10">
    <source>
        <dbReference type="PROSITE" id="PS50968"/>
    </source>
</evidence>
<dbReference type="Proteomes" id="UP000630353">
    <property type="component" value="Unassembled WGS sequence"/>
</dbReference>
<name>A0A918XXW2_9PROT</name>
<comment type="pathway">
    <text evidence="2">Lipid metabolism; malonyl-CoA biosynthesis; malonyl-CoA from acetyl-CoA: step 1/1.</text>
</comment>
<dbReference type="SUPFAM" id="SSF51246">
    <property type="entry name" value="Rudiment single hybrid motif"/>
    <property type="match status" value="1"/>
</dbReference>
<reference evidence="15" key="1">
    <citation type="journal article" date="2014" name="Int. J. Syst. Evol. Microbiol.">
        <title>Complete genome sequence of Corynebacterium casei LMG S-19264T (=DSM 44701T), isolated from a smear-ripened cheese.</title>
        <authorList>
            <consortium name="US DOE Joint Genome Institute (JGI-PGF)"/>
            <person name="Walter F."/>
            <person name="Albersmeier A."/>
            <person name="Kalinowski J."/>
            <person name="Ruckert C."/>
        </authorList>
    </citation>
    <scope>NUCLEOTIDE SEQUENCE</scope>
    <source>
        <strain evidence="15">KCTC 42651</strain>
    </source>
</reference>
<keyword evidence="5 9" id="KW-0547">Nucleotide-binding</keyword>
<dbReference type="EMBL" id="BMZS01000018">
    <property type="protein sequence ID" value="GHD64054.1"/>
    <property type="molecule type" value="Genomic_DNA"/>
</dbReference>
<keyword evidence="8" id="KW-0511">Multifunctional enzyme</keyword>
<evidence type="ECO:0000256" key="9">
    <source>
        <dbReference type="PROSITE-ProRule" id="PRU00409"/>
    </source>
</evidence>
<dbReference type="InterPro" id="IPR011761">
    <property type="entry name" value="ATP-grasp"/>
</dbReference>
<dbReference type="InterPro" id="IPR051602">
    <property type="entry name" value="ACC_Biotin_Carboxylase"/>
</dbReference>
<dbReference type="SUPFAM" id="SSF51230">
    <property type="entry name" value="Single hybrid motif"/>
    <property type="match status" value="1"/>
</dbReference>
<dbReference type="InterPro" id="IPR001882">
    <property type="entry name" value="Biotin_BS"/>
</dbReference>
<dbReference type="CDD" id="cd06850">
    <property type="entry name" value="biotinyl_domain"/>
    <property type="match status" value="1"/>
</dbReference>
<reference evidence="15" key="2">
    <citation type="submission" date="2020-09" db="EMBL/GenBank/DDBJ databases">
        <authorList>
            <person name="Sun Q."/>
            <person name="Kim S."/>
        </authorList>
    </citation>
    <scope>NUCLEOTIDE SEQUENCE</scope>
    <source>
        <strain evidence="15">KCTC 42651</strain>
    </source>
</reference>
<dbReference type="PROSITE" id="PS50975">
    <property type="entry name" value="ATP_GRASP"/>
    <property type="match status" value="1"/>
</dbReference>
<dbReference type="GO" id="GO:0005524">
    <property type="term" value="F:ATP binding"/>
    <property type="evidence" value="ECO:0007669"/>
    <property type="project" value="UniProtKB-UniRule"/>
</dbReference>